<protein>
    <submittedName>
        <fullName evidence="8">Methyltransferase</fullName>
    </submittedName>
</protein>
<evidence type="ECO:0000256" key="1">
    <source>
        <dbReference type="ARBA" id="ARBA00006149"/>
    </source>
</evidence>
<dbReference type="Pfam" id="PF23186">
    <property type="entry name" value="DUF7059"/>
    <property type="match status" value="1"/>
</dbReference>
<dbReference type="Proteomes" id="UP001321486">
    <property type="component" value="Chromosome"/>
</dbReference>
<dbReference type="EMBL" id="AP027732">
    <property type="protein sequence ID" value="BDZ49477.1"/>
    <property type="molecule type" value="Genomic_DNA"/>
</dbReference>
<dbReference type="PROSITE" id="PS00092">
    <property type="entry name" value="N6_MTASE"/>
    <property type="match status" value="1"/>
</dbReference>
<evidence type="ECO:0000256" key="2">
    <source>
        <dbReference type="ARBA" id="ARBA00022603"/>
    </source>
</evidence>
<dbReference type="InterPro" id="IPR002052">
    <property type="entry name" value="DNA_methylase_N6_adenine_CS"/>
</dbReference>
<reference evidence="9" key="1">
    <citation type="journal article" date="2019" name="Int. J. Syst. Evol. Microbiol.">
        <title>The Global Catalogue of Microorganisms (GCM) 10K type strain sequencing project: providing services to taxonomists for standard genome sequencing and annotation.</title>
        <authorList>
            <consortium name="The Broad Institute Genomics Platform"/>
            <consortium name="The Broad Institute Genome Sequencing Center for Infectious Disease"/>
            <person name="Wu L."/>
            <person name="Ma J."/>
        </authorList>
    </citation>
    <scope>NUCLEOTIDE SEQUENCE [LARGE SCALE GENOMIC DNA]</scope>
    <source>
        <strain evidence="9">NBRC 108728</strain>
    </source>
</reference>
<dbReference type="CDD" id="cd02440">
    <property type="entry name" value="AdoMet_MTases"/>
    <property type="match status" value="1"/>
</dbReference>
<dbReference type="InterPro" id="IPR029063">
    <property type="entry name" value="SAM-dependent_MTases_sf"/>
</dbReference>
<proteinExistence type="inferred from homology"/>
<evidence type="ECO:0000313" key="9">
    <source>
        <dbReference type="Proteomes" id="UP001321486"/>
    </source>
</evidence>
<dbReference type="SUPFAM" id="SSF53335">
    <property type="entry name" value="S-adenosyl-L-methionine-dependent methyltransferases"/>
    <property type="match status" value="1"/>
</dbReference>
<organism evidence="8 9">
    <name type="scientific">Frondihabitans sucicola</name>
    <dbReference type="NCBI Taxonomy" id="1268041"/>
    <lineage>
        <taxon>Bacteria</taxon>
        <taxon>Bacillati</taxon>
        <taxon>Actinomycetota</taxon>
        <taxon>Actinomycetes</taxon>
        <taxon>Micrococcales</taxon>
        <taxon>Microbacteriaceae</taxon>
        <taxon>Frondihabitans</taxon>
    </lineage>
</organism>
<evidence type="ECO:0000256" key="3">
    <source>
        <dbReference type="ARBA" id="ARBA00022679"/>
    </source>
</evidence>
<evidence type="ECO:0000313" key="8">
    <source>
        <dbReference type="EMBL" id="BDZ49477.1"/>
    </source>
</evidence>
<dbReference type="GO" id="GO:0032259">
    <property type="term" value="P:methylation"/>
    <property type="evidence" value="ECO:0007669"/>
    <property type="project" value="UniProtKB-KW"/>
</dbReference>
<dbReference type="InterPro" id="IPR052190">
    <property type="entry name" value="Euk-Arch_PrmC-MTase"/>
</dbReference>
<keyword evidence="2 8" id="KW-0489">Methyltransferase</keyword>
<keyword evidence="9" id="KW-1185">Reference proteome</keyword>
<dbReference type="PANTHER" id="PTHR45875:SF1">
    <property type="entry name" value="METHYLTRANSFERASE N6AMT1"/>
    <property type="match status" value="1"/>
</dbReference>
<evidence type="ECO:0000256" key="4">
    <source>
        <dbReference type="ARBA" id="ARBA00022691"/>
    </source>
</evidence>
<dbReference type="Pfam" id="PF05175">
    <property type="entry name" value="MTS"/>
    <property type="match status" value="1"/>
</dbReference>
<evidence type="ECO:0000259" key="5">
    <source>
        <dbReference type="Pfam" id="PF05175"/>
    </source>
</evidence>
<name>A0ABN6XWQ9_9MICO</name>
<dbReference type="Pfam" id="PF25004">
    <property type="entry name" value="DUF7782"/>
    <property type="match status" value="1"/>
</dbReference>
<keyword evidence="4" id="KW-0949">S-adenosyl-L-methionine</keyword>
<feature type="domain" description="Methyltransferase small" evidence="5">
    <location>
        <begin position="194"/>
        <end position="270"/>
    </location>
</feature>
<comment type="similarity">
    <text evidence="1">Belongs to the eukaryotic/archaeal PrmC-related family.</text>
</comment>
<dbReference type="InterPro" id="IPR055487">
    <property type="entry name" value="DUF7059"/>
</dbReference>
<accession>A0ABN6XWQ9</accession>
<evidence type="ECO:0000259" key="6">
    <source>
        <dbReference type="Pfam" id="PF23186"/>
    </source>
</evidence>
<dbReference type="InterPro" id="IPR056684">
    <property type="entry name" value="DUF7782"/>
</dbReference>
<sequence length="544" mass="57664">MENLSRGVAPRILRGSLVRADPGHKVGQDGRVRSDLPTRLRHDLDRSLFTVARLSGAGAWGASGGAALFRGERIAARRALASRIPATGEERASDTLALLFVLGYPQSRADVDAALPTLGLGGAEALSLIQVDGDTVRPLVDLRPYSFVDSAGEVTWWIASDLGELALQGPLREDHVLGIGGASTTLSGLMIPRAVDRALDLGTGCGIQAMHVARHARHVVATDISSRALDFARFNAELNLVDGIEFRLGDLFEPVAGETFDHIVSNPPFVITPRAEGVPAYEYRDGGMVGDALVATVVEQVGAHLAPGGVAQLLGNWETGGSGKRGAFSVADWVARGGADLDVWVVEREVQDVASYAETWIRDGGTRPGSADFERLYEVWLDDFAARQVSEIGFGYVTLRRPQDPEAATTTTIERLAGSLGSNDTGLGAHLLEGLDAVDALRSLTDDELLLTTLRVAGDVTEERHYWPGNDDPTVISLRQGGGFARTVESGTALSALVGACDGDLGVGAIVGALAQLLEASEADLRAELLPRVRELVRVGILRL</sequence>
<keyword evidence="3" id="KW-0808">Transferase</keyword>
<dbReference type="GO" id="GO:0008168">
    <property type="term" value="F:methyltransferase activity"/>
    <property type="evidence" value="ECO:0007669"/>
    <property type="project" value="UniProtKB-KW"/>
</dbReference>
<feature type="domain" description="DUF7059" evidence="6">
    <location>
        <begin position="49"/>
        <end position="138"/>
    </location>
</feature>
<dbReference type="PANTHER" id="PTHR45875">
    <property type="entry name" value="METHYLTRANSFERASE N6AMT1"/>
    <property type="match status" value="1"/>
</dbReference>
<feature type="domain" description="DUF7782" evidence="7">
    <location>
        <begin position="436"/>
        <end position="542"/>
    </location>
</feature>
<evidence type="ECO:0000259" key="7">
    <source>
        <dbReference type="Pfam" id="PF25004"/>
    </source>
</evidence>
<gene>
    <name evidence="8" type="ORF">GCM10025867_17180</name>
</gene>
<dbReference type="Gene3D" id="3.40.50.150">
    <property type="entry name" value="Vaccinia Virus protein VP39"/>
    <property type="match status" value="1"/>
</dbReference>
<dbReference type="InterPro" id="IPR007848">
    <property type="entry name" value="Small_mtfrase_dom"/>
</dbReference>